<dbReference type="Proteomes" id="UP000887013">
    <property type="component" value="Unassembled WGS sequence"/>
</dbReference>
<dbReference type="AlphaFoldDB" id="A0A8X6UHV4"/>
<evidence type="ECO:0000313" key="2">
    <source>
        <dbReference type="Proteomes" id="UP000887013"/>
    </source>
</evidence>
<accession>A0A8X6UHV4</accession>
<gene>
    <name evidence="1" type="ORF">NPIL_684401</name>
</gene>
<sequence>AIADPKAHPPWHKGRHAGVPKAVEFTLTKRSHIPL</sequence>
<keyword evidence="2" id="KW-1185">Reference proteome</keyword>
<proteinExistence type="predicted"/>
<comment type="caution">
    <text evidence="1">The sequence shown here is derived from an EMBL/GenBank/DDBJ whole genome shotgun (WGS) entry which is preliminary data.</text>
</comment>
<evidence type="ECO:0000313" key="1">
    <source>
        <dbReference type="EMBL" id="GFU34562.1"/>
    </source>
</evidence>
<feature type="non-terminal residue" evidence="1">
    <location>
        <position position="1"/>
    </location>
</feature>
<organism evidence="1 2">
    <name type="scientific">Nephila pilipes</name>
    <name type="common">Giant wood spider</name>
    <name type="synonym">Nephila maculata</name>
    <dbReference type="NCBI Taxonomy" id="299642"/>
    <lineage>
        <taxon>Eukaryota</taxon>
        <taxon>Metazoa</taxon>
        <taxon>Ecdysozoa</taxon>
        <taxon>Arthropoda</taxon>
        <taxon>Chelicerata</taxon>
        <taxon>Arachnida</taxon>
        <taxon>Araneae</taxon>
        <taxon>Araneomorphae</taxon>
        <taxon>Entelegynae</taxon>
        <taxon>Araneoidea</taxon>
        <taxon>Nephilidae</taxon>
        <taxon>Nephila</taxon>
    </lineage>
</organism>
<protein>
    <submittedName>
        <fullName evidence="1">Uncharacterized protein</fullName>
    </submittedName>
</protein>
<name>A0A8X6UHV4_NEPPI</name>
<dbReference type="EMBL" id="BMAW01083538">
    <property type="protein sequence ID" value="GFU34562.1"/>
    <property type="molecule type" value="Genomic_DNA"/>
</dbReference>
<reference evidence="1" key="1">
    <citation type="submission" date="2020-08" db="EMBL/GenBank/DDBJ databases">
        <title>Multicomponent nature underlies the extraordinary mechanical properties of spider dragline silk.</title>
        <authorList>
            <person name="Kono N."/>
            <person name="Nakamura H."/>
            <person name="Mori M."/>
            <person name="Yoshida Y."/>
            <person name="Ohtoshi R."/>
            <person name="Malay A.D."/>
            <person name="Moran D.A.P."/>
            <person name="Tomita M."/>
            <person name="Numata K."/>
            <person name="Arakawa K."/>
        </authorList>
    </citation>
    <scope>NUCLEOTIDE SEQUENCE</scope>
</reference>